<keyword evidence="5" id="KW-0233">DNA recombination</keyword>
<accession>A0ABV1ECA8</accession>
<dbReference type="PANTHER" id="PTHR30349:SF41">
    <property type="entry name" value="INTEGRASE_RECOMBINASE PROTEIN MJ0367-RELATED"/>
    <property type="match status" value="1"/>
</dbReference>
<dbReference type="Proteomes" id="UP001464378">
    <property type="component" value="Unassembled WGS sequence"/>
</dbReference>
<dbReference type="InterPro" id="IPR044068">
    <property type="entry name" value="CB"/>
</dbReference>
<dbReference type="PANTHER" id="PTHR30349">
    <property type="entry name" value="PHAGE INTEGRASE-RELATED"/>
    <property type="match status" value="1"/>
</dbReference>
<organism evidence="9 10">
    <name type="scientific">Pseudoflavonifractor intestinihominis</name>
    <dbReference type="NCBI Taxonomy" id="3133171"/>
    <lineage>
        <taxon>Bacteria</taxon>
        <taxon>Bacillati</taxon>
        <taxon>Bacillota</taxon>
        <taxon>Clostridia</taxon>
        <taxon>Eubacteriales</taxon>
        <taxon>Oscillospiraceae</taxon>
        <taxon>Pseudoflavonifractor</taxon>
    </lineage>
</organism>
<dbReference type="Gene3D" id="1.10.443.10">
    <property type="entry name" value="Intergrase catalytic core"/>
    <property type="match status" value="1"/>
</dbReference>
<keyword evidence="10" id="KW-1185">Reference proteome</keyword>
<dbReference type="SUPFAM" id="SSF56349">
    <property type="entry name" value="DNA breaking-rejoining enzymes"/>
    <property type="match status" value="1"/>
</dbReference>
<evidence type="ECO:0000256" key="1">
    <source>
        <dbReference type="ARBA" id="ARBA00003283"/>
    </source>
</evidence>
<proteinExistence type="inferred from homology"/>
<protein>
    <submittedName>
        <fullName evidence="9">Tyrosine-type recombinase/integrase</fullName>
    </submittedName>
</protein>
<feature type="domain" description="Tyr recombinase" evidence="7">
    <location>
        <begin position="173"/>
        <end position="359"/>
    </location>
</feature>
<dbReference type="InterPro" id="IPR010998">
    <property type="entry name" value="Integrase_recombinase_N"/>
</dbReference>
<keyword evidence="4 6" id="KW-0238">DNA-binding</keyword>
<evidence type="ECO:0000256" key="6">
    <source>
        <dbReference type="PROSITE-ProRule" id="PRU01248"/>
    </source>
</evidence>
<evidence type="ECO:0000256" key="5">
    <source>
        <dbReference type="ARBA" id="ARBA00023172"/>
    </source>
</evidence>
<feature type="domain" description="Core-binding (CB)" evidence="8">
    <location>
        <begin position="68"/>
        <end position="149"/>
    </location>
</feature>
<dbReference type="Pfam" id="PF14659">
    <property type="entry name" value="Phage_int_SAM_3"/>
    <property type="match status" value="1"/>
</dbReference>
<dbReference type="PROSITE" id="PS51900">
    <property type="entry name" value="CB"/>
    <property type="match status" value="1"/>
</dbReference>
<reference evidence="9 10" key="1">
    <citation type="submission" date="2024-03" db="EMBL/GenBank/DDBJ databases">
        <title>Human intestinal bacterial collection.</title>
        <authorList>
            <person name="Pauvert C."/>
            <person name="Hitch T.C.A."/>
            <person name="Clavel T."/>
        </authorList>
    </citation>
    <scope>NUCLEOTIDE SEQUENCE [LARGE SCALE GENOMIC DNA]</scope>
    <source>
        <strain evidence="9 10">CLA-AP-H29</strain>
    </source>
</reference>
<evidence type="ECO:0000313" key="10">
    <source>
        <dbReference type="Proteomes" id="UP001464378"/>
    </source>
</evidence>
<dbReference type="InterPro" id="IPR013762">
    <property type="entry name" value="Integrase-like_cat_sf"/>
</dbReference>
<dbReference type="InterPro" id="IPR011010">
    <property type="entry name" value="DNA_brk_join_enz"/>
</dbReference>
<evidence type="ECO:0000256" key="3">
    <source>
        <dbReference type="ARBA" id="ARBA00022908"/>
    </source>
</evidence>
<evidence type="ECO:0000259" key="7">
    <source>
        <dbReference type="PROSITE" id="PS51898"/>
    </source>
</evidence>
<dbReference type="PROSITE" id="PS51898">
    <property type="entry name" value="TYR_RECOMBINASE"/>
    <property type="match status" value="1"/>
</dbReference>
<evidence type="ECO:0000256" key="2">
    <source>
        <dbReference type="ARBA" id="ARBA00008857"/>
    </source>
</evidence>
<keyword evidence="3" id="KW-0229">DNA integration</keyword>
<comment type="similarity">
    <text evidence="2">Belongs to the 'phage' integrase family.</text>
</comment>
<dbReference type="Gene3D" id="1.10.150.130">
    <property type="match status" value="1"/>
</dbReference>
<sequence>MNKRSNGEGCFRKLKSGTWRGQIMDGYRADGKRNIVSFTAPTKSEVQQKIRRYLADTAAGLTTLSRSMSFSVWAEQWYQDYVTQVQPSTYSSYRYTLKLLKAFFDYMVLSEIKPQHINSFMTKLLKEGCSLSKISKCRSMLIQIFDAAENNGLILKNPARKAKAIRTQSTEDTGKDAFSYEEVALLKKYLRDDLLGNSIRLLLGSGLRVQELLALRPEDIAEDGSEICVNKAIKMVDGKPTIGPPKSKRSCRTVPIPEDYRPYAVYLRTHGGKSYIWTSTRKSLLYSVGTFRNKYYAALKRVPGVRKLGPHCCRHTYVTHLEANQVPLAEIARLVGHSTVSTTNRYLHISSETLERAVSTLNCSNRGSRNLPAEAKRMKGA</sequence>
<dbReference type="Pfam" id="PF00589">
    <property type="entry name" value="Phage_integrase"/>
    <property type="match status" value="1"/>
</dbReference>
<evidence type="ECO:0000313" key="9">
    <source>
        <dbReference type="EMBL" id="MEQ2444954.1"/>
    </source>
</evidence>
<comment type="caution">
    <text evidence="9">The sequence shown here is derived from an EMBL/GenBank/DDBJ whole genome shotgun (WGS) entry which is preliminary data.</text>
</comment>
<comment type="function">
    <text evidence="1">Site-specific tyrosine recombinase, which acts by catalyzing the cutting and rejoining of the recombining DNA molecules.</text>
</comment>
<dbReference type="RefSeq" id="WP_349232621.1">
    <property type="nucleotide sequence ID" value="NZ_JBBMFK010000038.1"/>
</dbReference>
<dbReference type="InterPro" id="IPR050090">
    <property type="entry name" value="Tyrosine_recombinase_XerCD"/>
</dbReference>
<dbReference type="EMBL" id="JBBMFK010000038">
    <property type="protein sequence ID" value="MEQ2444954.1"/>
    <property type="molecule type" value="Genomic_DNA"/>
</dbReference>
<evidence type="ECO:0000256" key="4">
    <source>
        <dbReference type="ARBA" id="ARBA00023125"/>
    </source>
</evidence>
<evidence type="ECO:0000259" key="8">
    <source>
        <dbReference type="PROSITE" id="PS51900"/>
    </source>
</evidence>
<dbReference type="InterPro" id="IPR002104">
    <property type="entry name" value="Integrase_catalytic"/>
</dbReference>
<dbReference type="CDD" id="cd01189">
    <property type="entry name" value="INT_ICEBs1_C_like"/>
    <property type="match status" value="1"/>
</dbReference>
<name>A0ABV1ECA8_9FIRM</name>
<gene>
    <name evidence="9" type="ORF">WMO64_15990</name>
</gene>
<dbReference type="InterPro" id="IPR004107">
    <property type="entry name" value="Integrase_SAM-like_N"/>
</dbReference>